<reference evidence="13" key="1">
    <citation type="submission" date="2021-11" db="EMBL/GenBank/DDBJ databases">
        <title>Vibrio ZSDE26 sp. nov. and Vibrio ZSDZ34 sp. nov., isolated from coastal seawater in Qingdao.</title>
        <authorList>
            <person name="Zhang P."/>
        </authorList>
    </citation>
    <scope>NUCLEOTIDE SEQUENCE</scope>
    <source>
        <strain evidence="13">ZSDZ34</strain>
    </source>
</reference>
<dbReference type="SMART" id="SM01049">
    <property type="entry name" value="Cache_2"/>
    <property type="match status" value="1"/>
</dbReference>
<dbReference type="FunFam" id="1.10.287.950:FF:000001">
    <property type="entry name" value="Methyl-accepting chemotaxis sensory transducer"/>
    <property type="match status" value="1"/>
</dbReference>
<evidence type="ECO:0000256" key="8">
    <source>
        <dbReference type="PROSITE-ProRule" id="PRU00284"/>
    </source>
</evidence>
<dbReference type="GO" id="GO:0005886">
    <property type="term" value="C:plasma membrane"/>
    <property type="evidence" value="ECO:0007669"/>
    <property type="project" value="UniProtKB-SubCell"/>
</dbReference>
<dbReference type="SUPFAM" id="SSF58104">
    <property type="entry name" value="Methyl-accepting chemotaxis protein (MCP) signaling domain"/>
    <property type="match status" value="1"/>
</dbReference>
<dbReference type="Gene3D" id="1.10.287.950">
    <property type="entry name" value="Methyl-accepting chemotaxis protein"/>
    <property type="match status" value="1"/>
</dbReference>
<dbReference type="PRINTS" id="PR00260">
    <property type="entry name" value="CHEMTRNSDUCR"/>
</dbReference>
<keyword evidence="4 10" id="KW-1133">Transmembrane helix</keyword>
<dbReference type="GO" id="GO:0004888">
    <property type="term" value="F:transmembrane signaling receptor activity"/>
    <property type="evidence" value="ECO:0007669"/>
    <property type="project" value="InterPro"/>
</dbReference>
<feature type="compositionally biased region" description="Low complexity" evidence="9">
    <location>
        <begin position="264"/>
        <end position="290"/>
    </location>
</feature>
<keyword evidence="14" id="KW-1185">Reference proteome</keyword>
<evidence type="ECO:0000256" key="6">
    <source>
        <dbReference type="ARBA" id="ARBA00023224"/>
    </source>
</evidence>
<dbReference type="SMART" id="SM00283">
    <property type="entry name" value="MA"/>
    <property type="match status" value="1"/>
</dbReference>
<evidence type="ECO:0000256" key="1">
    <source>
        <dbReference type="ARBA" id="ARBA00004651"/>
    </source>
</evidence>
<evidence type="ECO:0000256" key="2">
    <source>
        <dbReference type="ARBA" id="ARBA00022475"/>
    </source>
</evidence>
<dbReference type="SMART" id="SM00304">
    <property type="entry name" value="HAMP"/>
    <property type="match status" value="2"/>
</dbReference>
<protein>
    <submittedName>
        <fullName evidence="13">Methyl-accepting chemotaxis protein</fullName>
    </submittedName>
</protein>
<dbReference type="AlphaFoldDB" id="A0A9X1WEE2"/>
<dbReference type="PROSITE" id="PS50111">
    <property type="entry name" value="CHEMOTAXIS_TRANSDUC_2"/>
    <property type="match status" value="1"/>
</dbReference>
<organism evidence="13 14">
    <name type="scientific">Vibrio gelatinilyticus</name>
    <dbReference type="NCBI Taxonomy" id="2893468"/>
    <lineage>
        <taxon>Bacteria</taxon>
        <taxon>Pseudomonadati</taxon>
        <taxon>Pseudomonadota</taxon>
        <taxon>Gammaproteobacteria</taxon>
        <taxon>Vibrionales</taxon>
        <taxon>Vibrionaceae</taxon>
        <taxon>Vibrio</taxon>
    </lineage>
</organism>
<dbReference type="GO" id="GO:0007165">
    <property type="term" value="P:signal transduction"/>
    <property type="evidence" value="ECO:0007669"/>
    <property type="project" value="UniProtKB-KW"/>
</dbReference>
<comment type="similarity">
    <text evidence="7">Belongs to the methyl-accepting chemotaxis (MCP) protein family.</text>
</comment>
<proteinExistence type="inferred from homology"/>
<keyword evidence="6 8" id="KW-0807">Transducer</keyword>
<evidence type="ECO:0000313" key="13">
    <source>
        <dbReference type="EMBL" id="MCJ2376785.1"/>
    </source>
</evidence>
<evidence type="ECO:0000256" key="7">
    <source>
        <dbReference type="ARBA" id="ARBA00029447"/>
    </source>
</evidence>
<comment type="caution">
    <text evidence="13">The sequence shown here is derived from an EMBL/GenBank/DDBJ whole genome shotgun (WGS) entry which is preliminary data.</text>
</comment>
<dbReference type="Gene3D" id="3.30.450.20">
    <property type="entry name" value="PAS domain"/>
    <property type="match status" value="1"/>
</dbReference>
<dbReference type="PROSITE" id="PS50885">
    <property type="entry name" value="HAMP"/>
    <property type="match status" value="1"/>
</dbReference>
<dbReference type="InterPro" id="IPR033480">
    <property type="entry name" value="sCache_2"/>
</dbReference>
<evidence type="ECO:0000256" key="9">
    <source>
        <dbReference type="SAM" id="MobiDB-lite"/>
    </source>
</evidence>
<dbReference type="InterPro" id="IPR004010">
    <property type="entry name" value="Double_Cache_2"/>
</dbReference>
<evidence type="ECO:0000259" key="11">
    <source>
        <dbReference type="PROSITE" id="PS50111"/>
    </source>
</evidence>
<dbReference type="InterPro" id="IPR003660">
    <property type="entry name" value="HAMP_dom"/>
</dbReference>
<dbReference type="EMBL" id="JAJNNZ010000005">
    <property type="protein sequence ID" value="MCJ2376785.1"/>
    <property type="molecule type" value="Genomic_DNA"/>
</dbReference>
<name>A0A9X1WEE2_9VIBR</name>
<feature type="region of interest" description="Disordered" evidence="9">
    <location>
        <begin position="264"/>
        <end position="302"/>
    </location>
</feature>
<dbReference type="InterPro" id="IPR004090">
    <property type="entry name" value="Chemotax_Me-accpt_rcpt"/>
</dbReference>
<keyword evidence="3 10" id="KW-0812">Transmembrane</keyword>
<keyword evidence="2" id="KW-1003">Cell membrane</keyword>
<evidence type="ECO:0000313" key="14">
    <source>
        <dbReference type="Proteomes" id="UP001139488"/>
    </source>
</evidence>
<dbReference type="Pfam" id="PF00015">
    <property type="entry name" value="MCPsignal"/>
    <property type="match status" value="1"/>
</dbReference>
<dbReference type="PANTHER" id="PTHR32089">
    <property type="entry name" value="METHYL-ACCEPTING CHEMOTAXIS PROTEIN MCPB"/>
    <property type="match status" value="1"/>
</dbReference>
<sequence>MTLSNLSIKTKIQLIVAVATLLLFSLGIMTLFIQKESSYQQRQERVRSAVELAETLARHYISQEKKLGREAAIEHAKASIAELRYDNGNYFWIASSTNDVIMHPMVPSLNGTNADHLTDARGNLFWREMSDVAVKDGSGFVTYYWVGNDNIESEKISYVVYIPKWNWIIGSGVQVSDIDKAFKEQLIEEIVLDSIAALILITVCIVIARNIVKPLETLVSKIHHVADGDLTIDMQQSRQDEIGVLSNEVDRMLTVMRQTLSTAKTSSQQSSQLSNSIAVSSEETSSSIESQNGQLEQLSTAMSEMSSTIRDIASSSERTAQAASQVSELAQAGSVSMDTTASDISSISDDITQTHHSLEELKQGVSDISNVVTVIHEVSEQTNLLALNAAIEAARAGEQGRGFAVVADEVRNLASRTQESTAQVQITIDKLTEKTNNVLSMMSNNQQKIIVSSEVASEAKQQLDSIVENLLRANDMIAEIAAAADQQGVVSNEVNENVTTIHSSAGEIRQASQYLAKQSQVMATASDELNQMLAYFKV</sequence>
<dbReference type="Pfam" id="PF00672">
    <property type="entry name" value="HAMP"/>
    <property type="match status" value="1"/>
</dbReference>
<dbReference type="GO" id="GO:0006935">
    <property type="term" value="P:chemotaxis"/>
    <property type="evidence" value="ECO:0007669"/>
    <property type="project" value="InterPro"/>
</dbReference>
<dbReference type="Proteomes" id="UP001139488">
    <property type="component" value="Unassembled WGS sequence"/>
</dbReference>
<dbReference type="CDD" id="cd11386">
    <property type="entry name" value="MCP_signal"/>
    <property type="match status" value="1"/>
</dbReference>
<gene>
    <name evidence="13" type="ORF">LNL84_08045</name>
</gene>
<dbReference type="PANTHER" id="PTHR32089:SF120">
    <property type="entry name" value="METHYL-ACCEPTING CHEMOTAXIS PROTEIN TLPQ"/>
    <property type="match status" value="1"/>
</dbReference>
<feature type="domain" description="HAMP" evidence="12">
    <location>
        <begin position="209"/>
        <end position="261"/>
    </location>
</feature>
<feature type="transmembrane region" description="Helical" evidence="10">
    <location>
        <begin position="12"/>
        <end position="33"/>
    </location>
</feature>
<dbReference type="CDD" id="cd06225">
    <property type="entry name" value="HAMP"/>
    <property type="match status" value="1"/>
</dbReference>
<feature type="compositionally biased region" description="Polar residues" evidence="9">
    <location>
        <begin position="291"/>
        <end position="302"/>
    </location>
</feature>
<evidence type="ECO:0000259" key="12">
    <source>
        <dbReference type="PROSITE" id="PS50885"/>
    </source>
</evidence>
<dbReference type="RefSeq" id="WP_244356706.1">
    <property type="nucleotide sequence ID" value="NZ_JAJNNZ010000005.1"/>
</dbReference>
<feature type="domain" description="Methyl-accepting transducer" evidence="11">
    <location>
        <begin position="266"/>
        <end position="502"/>
    </location>
</feature>
<keyword evidence="5 10" id="KW-0472">Membrane</keyword>
<evidence type="ECO:0000256" key="3">
    <source>
        <dbReference type="ARBA" id="ARBA00022692"/>
    </source>
</evidence>
<dbReference type="InterPro" id="IPR004089">
    <property type="entry name" value="MCPsignal_dom"/>
</dbReference>
<accession>A0A9X1WEE2</accession>
<evidence type="ECO:0000256" key="10">
    <source>
        <dbReference type="SAM" id="Phobius"/>
    </source>
</evidence>
<evidence type="ECO:0000256" key="4">
    <source>
        <dbReference type="ARBA" id="ARBA00022989"/>
    </source>
</evidence>
<evidence type="ECO:0000256" key="5">
    <source>
        <dbReference type="ARBA" id="ARBA00023136"/>
    </source>
</evidence>
<dbReference type="Pfam" id="PF08269">
    <property type="entry name" value="dCache_2"/>
    <property type="match status" value="1"/>
</dbReference>
<comment type="subcellular location">
    <subcellularLocation>
        <location evidence="1">Cell membrane</location>
        <topology evidence="1">Multi-pass membrane protein</topology>
    </subcellularLocation>
</comment>